<evidence type="ECO:0000313" key="14">
    <source>
        <dbReference type="Proteomes" id="UP000230154"/>
    </source>
</evidence>
<evidence type="ECO:0000256" key="1">
    <source>
        <dbReference type="ARBA" id="ARBA00005594"/>
    </source>
</evidence>
<dbReference type="InterPro" id="IPR001278">
    <property type="entry name" value="Arg-tRNA-ligase"/>
</dbReference>
<dbReference type="PRINTS" id="PR01038">
    <property type="entry name" value="TRNASYNTHARG"/>
</dbReference>
<dbReference type="InterPro" id="IPR035684">
    <property type="entry name" value="ArgRS_core"/>
</dbReference>
<proteinExistence type="inferred from homology"/>
<dbReference type="InterPro" id="IPR005148">
    <property type="entry name" value="Arg-tRNA-synth_N"/>
</dbReference>
<keyword evidence="7 10" id="KW-0030">Aminoacyl-tRNA synthetase</keyword>
<comment type="catalytic activity">
    <reaction evidence="8">
        <text>tRNA(Arg) + L-arginine + ATP = L-arginyl-tRNA(Arg) + AMP + diphosphate</text>
        <dbReference type="Rhea" id="RHEA:20301"/>
        <dbReference type="Rhea" id="RHEA-COMP:9658"/>
        <dbReference type="Rhea" id="RHEA-COMP:9673"/>
        <dbReference type="ChEBI" id="CHEBI:30616"/>
        <dbReference type="ChEBI" id="CHEBI:32682"/>
        <dbReference type="ChEBI" id="CHEBI:33019"/>
        <dbReference type="ChEBI" id="CHEBI:78442"/>
        <dbReference type="ChEBI" id="CHEBI:78513"/>
        <dbReference type="ChEBI" id="CHEBI:456215"/>
        <dbReference type="EC" id="6.1.1.19"/>
    </reaction>
</comment>
<dbReference type="PANTHER" id="PTHR11956">
    <property type="entry name" value="ARGINYL-TRNA SYNTHETASE"/>
    <property type="match status" value="1"/>
</dbReference>
<keyword evidence="5 10" id="KW-0067">ATP-binding</keyword>
<dbReference type="InterPro" id="IPR008909">
    <property type="entry name" value="DALR_anticod-bd"/>
</dbReference>
<evidence type="ECO:0000256" key="4">
    <source>
        <dbReference type="ARBA" id="ARBA00022741"/>
    </source>
</evidence>
<comment type="caution">
    <text evidence="13">The sequence shown here is derived from an EMBL/GenBank/DDBJ whole genome shotgun (WGS) entry which is preliminary data.</text>
</comment>
<feature type="domain" description="Arginyl tRNA synthetase N-terminal" evidence="12">
    <location>
        <begin position="2"/>
        <end position="77"/>
    </location>
</feature>
<keyword evidence="4 10" id="KW-0547">Nucleotide-binding</keyword>
<dbReference type="GO" id="GO:0005737">
    <property type="term" value="C:cytoplasm"/>
    <property type="evidence" value="ECO:0007669"/>
    <property type="project" value="UniProtKB-UniRule"/>
</dbReference>
<evidence type="ECO:0000256" key="2">
    <source>
        <dbReference type="ARBA" id="ARBA00012837"/>
    </source>
</evidence>
<dbReference type="GO" id="GO:0005524">
    <property type="term" value="F:ATP binding"/>
    <property type="evidence" value="ECO:0007669"/>
    <property type="project" value="UniProtKB-KW"/>
</dbReference>
<protein>
    <recommendedName>
        <fullName evidence="2 9">Arginine--tRNA ligase</fullName>
        <ecNumber evidence="2 9">6.1.1.19</ecNumber>
    </recommendedName>
</protein>
<evidence type="ECO:0000256" key="10">
    <source>
        <dbReference type="RuleBase" id="RU363038"/>
    </source>
</evidence>
<dbReference type="Gene3D" id="3.40.50.620">
    <property type="entry name" value="HUPs"/>
    <property type="match status" value="1"/>
</dbReference>
<dbReference type="FunFam" id="1.10.730.10:FF:000006">
    <property type="entry name" value="Arginyl-tRNA synthetase 2, mitochondrial"/>
    <property type="match status" value="1"/>
</dbReference>
<dbReference type="Proteomes" id="UP000230154">
    <property type="component" value="Unassembled WGS sequence"/>
</dbReference>
<gene>
    <name evidence="13" type="primary">argS</name>
    <name evidence="13" type="ORF">COU35_03510</name>
</gene>
<dbReference type="Pfam" id="PF03485">
    <property type="entry name" value="Arg_tRNA_synt_N"/>
    <property type="match status" value="1"/>
</dbReference>
<dbReference type="SMART" id="SM00836">
    <property type="entry name" value="DALR_1"/>
    <property type="match status" value="1"/>
</dbReference>
<evidence type="ECO:0000256" key="9">
    <source>
        <dbReference type="NCBIfam" id="TIGR00456"/>
    </source>
</evidence>
<evidence type="ECO:0000313" key="13">
    <source>
        <dbReference type="EMBL" id="PIR74242.1"/>
    </source>
</evidence>
<name>A0A2H0TQ25_9BACT</name>
<dbReference type="Pfam" id="PF00750">
    <property type="entry name" value="tRNA-synt_1d"/>
    <property type="match status" value="1"/>
</dbReference>
<reference evidence="14" key="1">
    <citation type="submission" date="2017-09" db="EMBL/GenBank/DDBJ databases">
        <title>Depth-based differentiation of microbial function through sediment-hosted aquifers and enrichment of novel symbionts in the deep terrestrial subsurface.</title>
        <authorList>
            <person name="Probst A.J."/>
            <person name="Ladd B."/>
            <person name="Jarett J.K."/>
            <person name="Geller-Mcgrath D.E."/>
            <person name="Sieber C.M.K."/>
            <person name="Emerson J.B."/>
            <person name="Anantharaman K."/>
            <person name="Thomas B.C."/>
            <person name="Malmstrom R."/>
            <person name="Stieglmeier M."/>
            <person name="Klingl A."/>
            <person name="Woyke T."/>
            <person name="Ryan C.M."/>
            <person name="Banfield J.F."/>
        </authorList>
    </citation>
    <scope>NUCLEOTIDE SEQUENCE [LARGE SCALE GENOMIC DNA]</scope>
</reference>
<sequence>MNTIHQAVIDAIGKDISLSHPPDPKMGDIAIGCFELAKAEGVSPAEAAIALASDIQSKAVTLFERVEAIGPYVNIQLNGQEVARLVLNSLNDSFGTHTIGDHKKILVEFGCPNPMKAFHLGHLKNLITGESVARVLENAGYQVVRVNYQGDVGMHVAKALWGIFDWKDAFDDVADKSTKEKAEFLGNAYAHGAAAYDQSDEKKAEVEAYNAKVYAHDASIQDVYDTARAWSLEYFDNIYKRFHTHFDTFYFESNMYERGLEIVQTYLKKGVFKESEGAVIFEGSKYGLHDRVFVNSKGLPTYEAKDVALAEQHLKEKPDKIIHVVGKEQTEYFKVVFRALEEIFPESKGKEFHLPGGFLQLKGNQKMSSRTGNIVTGDELVAMVEDQIARIMKDAETPVDQNVCEKVTVAALVYVMLKADVTRDVAFDLEESVSTSGDSGPYLLYIVARIKGILNKTQNEKIDGQYDIPDTVHAAEKSLLLQLSLYPSATQSAADQMDPSHVARYLFTLAQSFNSFYDACPVLKAEGDERAFRLALIGRVLQTMERGLHLLGIETVERM</sequence>
<keyword evidence="3 10" id="KW-0436">Ligase</keyword>
<evidence type="ECO:0000256" key="8">
    <source>
        <dbReference type="ARBA" id="ARBA00049339"/>
    </source>
</evidence>
<dbReference type="InterPro" id="IPR036695">
    <property type="entry name" value="Arg-tRNA-synth_N_sf"/>
</dbReference>
<dbReference type="GO" id="GO:0006420">
    <property type="term" value="P:arginyl-tRNA aminoacylation"/>
    <property type="evidence" value="ECO:0007669"/>
    <property type="project" value="UniProtKB-UniRule"/>
</dbReference>
<dbReference type="SUPFAM" id="SSF52374">
    <property type="entry name" value="Nucleotidylyl transferase"/>
    <property type="match status" value="1"/>
</dbReference>
<dbReference type="Gene3D" id="3.30.1360.70">
    <property type="entry name" value="Arginyl tRNA synthetase N-terminal domain"/>
    <property type="match status" value="1"/>
</dbReference>
<dbReference type="Gene3D" id="1.10.730.10">
    <property type="entry name" value="Isoleucyl-tRNA Synthetase, Domain 1"/>
    <property type="match status" value="1"/>
</dbReference>
<feature type="domain" description="DALR anticodon binding" evidence="11">
    <location>
        <begin position="443"/>
        <end position="559"/>
    </location>
</feature>
<dbReference type="EMBL" id="PFCB01000024">
    <property type="protein sequence ID" value="PIR74242.1"/>
    <property type="molecule type" value="Genomic_DNA"/>
</dbReference>
<dbReference type="InterPro" id="IPR009080">
    <property type="entry name" value="tRNAsynth_Ia_anticodon-bd"/>
</dbReference>
<organism evidence="13 14">
    <name type="scientific">Candidatus Magasanikbacteria bacterium CG10_big_fil_rev_8_21_14_0_10_47_10</name>
    <dbReference type="NCBI Taxonomy" id="1974652"/>
    <lineage>
        <taxon>Bacteria</taxon>
        <taxon>Candidatus Magasanikiibacteriota</taxon>
    </lineage>
</organism>
<dbReference type="PANTHER" id="PTHR11956:SF5">
    <property type="entry name" value="ARGININE--TRNA LIGASE, CYTOPLASMIC"/>
    <property type="match status" value="1"/>
</dbReference>
<evidence type="ECO:0000259" key="12">
    <source>
        <dbReference type="SMART" id="SM01016"/>
    </source>
</evidence>
<evidence type="ECO:0000256" key="5">
    <source>
        <dbReference type="ARBA" id="ARBA00022840"/>
    </source>
</evidence>
<evidence type="ECO:0000256" key="6">
    <source>
        <dbReference type="ARBA" id="ARBA00022917"/>
    </source>
</evidence>
<evidence type="ECO:0000256" key="3">
    <source>
        <dbReference type="ARBA" id="ARBA00022598"/>
    </source>
</evidence>
<dbReference type="InterPro" id="IPR014729">
    <property type="entry name" value="Rossmann-like_a/b/a_fold"/>
</dbReference>
<dbReference type="Pfam" id="PF05746">
    <property type="entry name" value="DALR_1"/>
    <property type="match status" value="1"/>
</dbReference>
<dbReference type="AlphaFoldDB" id="A0A2H0TQ25"/>
<comment type="similarity">
    <text evidence="1 10">Belongs to the class-I aminoacyl-tRNA synthetase family.</text>
</comment>
<dbReference type="NCBIfam" id="TIGR00456">
    <property type="entry name" value="argS"/>
    <property type="match status" value="1"/>
</dbReference>
<dbReference type="SUPFAM" id="SSF55190">
    <property type="entry name" value="Arginyl-tRNA synthetase (ArgRS), N-terminal 'additional' domain"/>
    <property type="match status" value="1"/>
</dbReference>
<accession>A0A2H0TQ25</accession>
<keyword evidence="6 10" id="KW-0648">Protein biosynthesis</keyword>
<dbReference type="SMART" id="SM01016">
    <property type="entry name" value="Arg_tRNA_synt_N"/>
    <property type="match status" value="1"/>
</dbReference>
<dbReference type="EC" id="6.1.1.19" evidence="2 9"/>
<evidence type="ECO:0000256" key="7">
    <source>
        <dbReference type="ARBA" id="ARBA00023146"/>
    </source>
</evidence>
<evidence type="ECO:0000259" key="11">
    <source>
        <dbReference type="SMART" id="SM00836"/>
    </source>
</evidence>
<dbReference type="SUPFAM" id="SSF47323">
    <property type="entry name" value="Anticodon-binding domain of a subclass of class I aminoacyl-tRNA synthetases"/>
    <property type="match status" value="1"/>
</dbReference>
<dbReference type="GO" id="GO:0004814">
    <property type="term" value="F:arginine-tRNA ligase activity"/>
    <property type="evidence" value="ECO:0007669"/>
    <property type="project" value="UniProtKB-UniRule"/>
</dbReference>